<feature type="domain" description="F-box" evidence="1">
    <location>
        <begin position="3"/>
        <end position="33"/>
    </location>
</feature>
<accession>L8GFS8</accession>
<dbReference type="Pfam" id="PF00071">
    <property type="entry name" value="Ras"/>
    <property type="match status" value="1"/>
</dbReference>
<dbReference type="AlphaFoldDB" id="L8GFS8"/>
<evidence type="ECO:0000313" key="3">
    <source>
        <dbReference type="Proteomes" id="UP000011083"/>
    </source>
</evidence>
<dbReference type="Gene3D" id="1.20.1280.50">
    <property type="match status" value="1"/>
</dbReference>
<protein>
    <recommendedName>
        <fullName evidence="1">F-box domain-containing protein</fullName>
    </recommendedName>
</protein>
<evidence type="ECO:0000259" key="1">
    <source>
        <dbReference type="Pfam" id="PF12937"/>
    </source>
</evidence>
<dbReference type="GO" id="GO:0005525">
    <property type="term" value="F:GTP binding"/>
    <property type="evidence" value="ECO:0007669"/>
    <property type="project" value="InterPro"/>
</dbReference>
<name>L8GFS8_ACACF</name>
<dbReference type="GO" id="GO:0003924">
    <property type="term" value="F:GTPase activity"/>
    <property type="evidence" value="ECO:0007669"/>
    <property type="project" value="InterPro"/>
</dbReference>
<keyword evidence="3" id="KW-1185">Reference proteome</keyword>
<dbReference type="SUPFAM" id="SSF52540">
    <property type="entry name" value="P-loop containing nucleoside triphosphate hydrolases"/>
    <property type="match status" value="1"/>
</dbReference>
<evidence type="ECO:0000313" key="2">
    <source>
        <dbReference type="EMBL" id="ELR11568.1"/>
    </source>
</evidence>
<sequence length="183" mass="20534">MDHLEPYDLCSVAQTCAALDRVSSADCIWRRFCDVGTPWKGKYMKWLAPRLKRFARRRQAEMQSTTPSPAERTLKVVLYGDWGPFERIERLISVETGVGKSTLHRRLTGYRYVPYQPPTTLRIPYRVQTLQIAGLPVTLHLGAKADLEERRQVTAAEGQALALELGTLWAETSSLTGRGGAAS</sequence>
<dbReference type="Pfam" id="PF12937">
    <property type="entry name" value="F-box-like"/>
    <property type="match status" value="1"/>
</dbReference>
<organism evidence="2 3">
    <name type="scientific">Acanthamoeba castellanii (strain ATCC 30010 / Neff)</name>
    <dbReference type="NCBI Taxonomy" id="1257118"/>
    <lineage>
        <taxon>Eukaryota</taxon>
        <taxon>Amoebozoa</taxon>
        <taxon>Discosea</taxon>
        <taxon>Longamoebia</taxon>
        <taxon>Centramoebida</taxon>
        <taxon>Acanthamoebidae</taxon>
        <taxon>Acanthamoeba</taxon>
    </lineage>
</organism>
<dbReference type="Gene3D" id="3.40.50.300">
    <property type="entry name" value="P-loop containing nucleotide triphosphate hydrolases"/>
    <property type="match status" value="1"/>
</dbReference>
<dbReference type="InterPro" id="IPR001806">
    <property type="entry name" value="Small_GTPase"/>
</dbReference>
<gene>
    <name evidence="2" type="ORF">ACA1_257990</name>
</gene>
<dbReference type="InterPro" id="IPR001810">
    <property type="entry name" value="F-box_dom"/>
</dbReference>
<proteinExistence type="predicted"/>
<dbReference type="Proteomes" id="UP000011083">
    <property type="component" value="Unassembled WGS sequence"/>
</dbReference>
<dbReference type="InterPro" id="IPR036047">
    <property type="entry name" value="F-box-like_dom_sf"/>
</dbReference>
<dbReference type="KEGG" id="acan:ACA1_257990"/>
<dbReference type="RefSeq" id="XP_004333581.1">
    <property type="nucleotide sequence ID" value="XM_004333533.1"/>
</dbReference>
<dbReference type="GeneID" id="14911961"/>
<dbReference type="InterPro" id="IPR027417">
    <property type="entry name" value="P-loop_NTPase"/>
</dbReference>
<dbReference type="EMBL" id="KB008148">
    <property type="protein sequence ID" value="ELR11568.1"/>
    <property type="molecule type" value="Genomic_DNA"/>
</dbReference>
<dbReference type="SUPFAM" id="SSF81383">
    <property type="entry name" value="F-box domain"/>
    <property type="match status" value="1"/>
</dbReference>
<dbReference type="VEuPathDB" id="AmoebaDB:ACA1_257990"/>
<reference evidence="2 3" key="1">
    <citation type="journal article" date="2013" name="Genome Biol.">
        <title>Genome of Acanthamoeba castellanii highlights extensive lateral gene transfer and early evolution of tyrosine kinase signaling.</title>
        <authorList>
            <person name="Clarke M."/>
            <person name="Lohan A.J."/>
            <person name="Liu B."/>
            <person name="Lagkouvardos I."/>
            <person name="Roy S."/>
            <person name="Zafar N."/>
            <person name="Bertelli C."/>
            <person name="Schilde C."/>
            <person name="Kianianmomeni A."/>
            <person name="Burglin T.R."/>
            <person name="Frech C."/>
            <person name="Turcotte B."/>
            <person name="Kopec K.O."/>
            <person name="Synnott J.M."/>
            <person name="Choo C."/>
            <person name="Paponov I."/>
            <person name="Finkler A."/>
            <person name="Soon Heng Tan C."/>
            <person name="Hutchins A.P."/>
            <person name="Weinmeier T."/>
            <person name="Rattei T."/>
            <person name="Chu J.S."/>
            <person name="Gimenez G."/>
            <person name="Irimia M."/>
            <person name="Rigden D.J."/>
            <person name="Fitzpatrick D.A."/>
            <person name="Lorenzo-Morales J."/>
            <person name="Bateman A."/>
            <person name="Chiu C.H."/>
            <person name="Tang P."/>
            <person name="Hegemann P."/>
            <person name="Fromm H."/>
            <person name="Raoult D."/>
            <person name="Greub G."/>
            <person name="Miranda-Saavedra D."/>
            <person name="Chen N."/>
            <person name="Nash P."/>
            <person name="Ginger M.L."/>
            <person name="Horn M."/>
            <person name="Schaap P."/>
            <person name="Caler L."/>
            <person name="Loftus B."/>
        </authorList>
    </citation>
    <scope>NUCLEOTIDE SEQUENCE [LARGE SCALE GENOMIC DNA]</scope>
    <source>
        <strain evidence="2 3">Neff</strain>
    </source>
</reference>